<protein>
    <submittedName>
        <fullName evidence="2">Uncharacterized protein</fullName>
    </submittedName>
</protein>
<accession>A0ABP7A302</accession>
<evidence type="ECO:0000313" key="2">
    <source>
        <dbReference type="EMBL" id="GAA3623897.1"/>
    </source>
</evidence>
<dbReference type="RefSeq" id="WP_345580138.1">
    <property type="nucleotide sequence ID" value="NZ_BAABDQ010000072.1"/>
</dbReference>
<gene>
    <name evidence="2" type="ORF">GCM10022419_131940</name>
</gene>
<dbReference type="EMBL" id="BAABDQ010000072">
    <property type="protein sequence ID" value="GAA3623897.1"/>
    <property type="molecule type" value="Genomic_DNA"/>
</dbReference>
<proteinExistence type="predicted"/>
<feature type="region of interest" description="Disordered" evidence="1">
    <location>
        <begin position="166"/>
        <end position="188"/>
    </location>
</feature>
<comment type="caution">
    <text evidence="2">The sequence shown here is derived from an EMBL/GenBank/DDBJ whole genome shotgun (WGS) entry which is preliminary data.</text>
</comment>
<keyword evidence="3" id="KW-1185">Reference proteome</keyword>
<dbReference type="Proteomes" id="UP001500630">
    <property type="component" value="Unassembled WGS sequence"/>
</dbReference>
<organism evidence="2 3">
    <name type="scientific">Nonomuraea rosea</name>
    <dbReference type="NCBI Taxonomy" id="638574"/>
    <lineage>
        <taxon>Bacteria</taxon>
        <taxon>Bacillati</taxon>
        <taxon>Actinomycetota</taxon>
        <taxon>Actinomycetes</taxon>
        <taxon>Streptosporangiales</taxon>
        <taxon>Streptosporangiaceae</taxon>
        <taxon>Nonomuraea</taxon>
    </lineage>
</organism>
<evidence type="ECO:0000313" key="3">
    <source>
        <dbReference type="Proteomes" id="UP001500630"/>
    </source>
</evidence>
<name>A0ABP7A302_9ACTN</name>
<sequence length="188" mass="19940">MAKNQKPDNGAGSAPRVWSARRKWATAVVGMTTTLGLPSLVVKISQAQGRENAPSLAITAPATGPGATAPACPMVRGTAALPEGTTLLVAVRRTTGVPRTKQTRFYRVDTVRPSGQWDVPVSLEGEDPRMAGQWYSITALTVQTAWTDFLERIHGTADDPLLIASAMPPHEGAAPSVEVQREDAPDDC</sequence>
<feature type="compositionally biased region" description="Basic and acidic residues" evidence="1">
    <location>
        <begin position="179"/>
        <end position="188"/>
    </location>
</feature>
<evidence type="ECO:0000256" key="1">
    <source>
        <dbReference type="SAM" id="MobiDB-lite"/>
    </source>
</evidence>
<reference evidence="3" key="1">
    <citation type="journal article" date="2019" name="Int. J. Syst. Evol. Microbiol.">
        <title>The Global Catalogue of Microorganisms (GCM) 10K type strain sequencing project: providing services to taxonomists for standard genome sequencing and annotation.</title>
        <authorList>
            <consortium name="The Broad Institute Genomics Platform"/>
            <consortium name="The Broad Institute Genome Sequencing Center for Infectious Disease"/>
            <person name="Wu L."/>
            <person name="Ma J."/>
        </authorList>
    </citation>
    <scope>NUCLEOTIDE SEQUENCE [LARGE SCALE GENOMIC DNA]</scope>
    <source>
        <strain evidence="3">JCM 17326</strain>
    </source>
</reference>